<evidence type="ECO:0000256" key="1">
    <source>
        <dbReference type="ARBA" id="ARBA00023002"/>
    </source>
</evidence>
<dbReference type="AlphaFoldDB" id="C8WZE5"/>
<dbReference type="PANTHER" id="PTHR21363:SF0">
    <property type="entry name" value="PREPHENATE DEHYDROGENASE [NADP(+)]"/>
    <property type="match status" value="1"/>
</dbReference>
<dbReference type="GO" id="GO:0006571">
    <property type="term" value="P:tyrosine biosynthetic process"/>
    <property type="evidence" value="ECO:0007669"/>
    <property type="project" value="InterPro"/>
</dbReference>
<dbReference type="STRING" id="485915.Dret_0118"/>
<dbReference type="GO" id="GO:0070403">
    <property type="term" value="F:NAD+ binding"/>
    <property type="evidence" value="ECO:0007669"/>
    <property type="project" value="InterPro"/>
</dbReference>
<dbReference type="PANTHER" id="PTHR21363">
    <property type="entry name" value="PREPHENATE DEHYDROGENASE"/>
    <property type="match status" value="1"/>
</dbReference>
<dbReference type="Pfam" id="PF02153">
    <property type="entry name" value="PDH_N"/>
    <property type="match status" value="1"/>
</dbReference>
<evidence type="ECO:0000259" key="2">
    <source>
        <dbReference type="PROSITE" id="PS51176"/>
    </source>
</evidence>
<keyword evidence="4" id="KW-1185">Reference proteome</keyword>
<dbReference type="PROSITE" id="PS51176">
    <property type="entry name" value="PDH_ADH"/>
    <property type="match status" value="1"/>
</dbReference>
<gene>
    <name evidence="3" type="ordered locus">Dret_0118</name>
</gene>
<organism evidence="3 4">
    <name type="scientific">Desulfohalobium retbaense (strain ATCC 49708 / DSM 5692 / JCM 16813 / HR100)</name>
    <dbReference type="NCBI Taxonomy" id="485915"/>
    <lineage>
        <taxon>Bacteria</taxon>
        <taxon>Pseudomonadati</taxon>
        <taxon>Thermodesulfobacteriota</taxon>
        <taxon>Desulfovibrionia</taxon>
        <taxon>Desulfovibrionales</taxon>
        <taxon>Desulfohalobiaceae</taxon>
        <taxon>Desulfohalobium</taxon>
    </lineage>
</organism>
<dbReference type="HOGENOM" id="CLU_036672_1_1_7"/>
<keyword evidence="1" id="KW-0560">Oxidoreductase</keyword>
<protein>
    <submittedName>
        <fullName evidence="3">Prephenate dehydrogenase</fullName>
    </submittedName>
</protein>
<dbReference type="InterPro" id="IPR046826">
    <property type="entry name" value="PDH_N"/>
</dbReference>
<evidence type="ECO:0000313" key="3">
    <source>
        <dbReference type="EMBL" id="ACV67420.1"/>
    </source>
</evidence>
<sequence>MSAMSAIQTILFIGGNGAMARFLQPRLEEAGYAVRGVDKPLDGEQLRTAASGVDLVILAVPVPAVEEVLAKVVPFVPARAILADICSVKDAPLRHMLHYFSGDVVGTHPLFGPAPDAATPLRTVLVPGRGANALERVRDVFERAGLVCFESTAEAHDRSVALLQGLNFVTSVAYLACSADQEAVATFMTPSFTRRLEAAKKMLLEDSPLFTALFEANPYSQDAVRQFRSYLNLAAAGDMDILVEKAAWWWRGASYEEECYEI</sequence>
<dbReference type="EMBL" id="CP001734">
    <property type="protein sequence ID" value="ACV67420.1"/>
    <property type="molecule type" value="Genomic_DNA"/>
</dbReference>
<dbReference type="InterPro" id="IPR003099">
    <property type="entry name" value="Prephen_DH"/>
</dbReference>
<evidence type="ECO:0000313" key="4">
    <source>
        <dbReference type="Proteomes" id="UP000001052"/>
    </source>
</evidence>
<dbReference type="InterPro" id="IPR008927">
    <property type="entry name" value="6-PGluconate_DH-like_C_sf"/>
</dbReference>
<dbReference type="eggNOG" id="COG0287">
    <property type="taxonomic scope" value="Bacteria"/>
</dbReference>
<feature type="domain" description="Prephenate/arogenate dehydrogenase" evidence="2">
    <location>
        <begin position="8"/>
        <end position="262"/>
    </location>
</feature>
<reference evidence="3 4" key="2">
    <citation type="journal article" date="2010" name="Stand. Genomic Sci.">
        <title>Complete genome sequence of Desulfohalobium retbaense type strain (HR(100)).</title>
        <authorList>
            <person name="Spring S."/>
            <person name="Nolan M."/>
            <person name="Lapidus A."/>
            <person name="Glavina Del Rio T."/>
            <person name="Copeland A."/>
            <person name="Tice H."/>
            <person name="Cheng J.F."/>
            <person name="Lucas S."/>
            <person name="Land M."/>
            <person name="Chen F."/>
            <person name="Bruce D."/>
            <person name="Goodwin L."/>
            <person name="Pitluck S."/>
            <person name="Ivanova N."/>
            <person name="Mavromatis K."/>
            <person name="Mikhailova N."/>
            <person name="Pati A."/>
            <person name="Chen A."/>
            <person name="Palaniappan K."/>
            <person name="Hauser L."/>
            <person name="Chang Y.J."/>
            <person name="Jeffries C.D."/>
            <person name="Munk C."/>
            <person name="Kiss H."/>
            <person name="Chain P."/>
            <person name="Han C."/>
            <person name="Brettin T."/>
            <person name="Detter J.C."/>
            <person name="Schuler E."/>
            <person name="Goker M."/>
            <person name="Rohde M."/>
            <person name="Bristow J."/>
            <person name="Eisen J.A."/>
            <person name="Markowitz V."/>
            <person name="Hugenholtz P."/>
            <person name="Kyrpides N.C."/>
            <person name="Klenk H.P."/>
        </authorList>
    </citation>
    <scope>NUCLEOTIDE SEQUENCE [LARGE SCALE GENOMIC DNA]</scope>
    <source>
        <strain evidence="3 4">DSM 5692</strain>
    </source>
</reference>
<dbReference type="Proteomes" id="UP000001052">
    <property type="component" value="Chromosome"/>
</dbReference>
<dbReference type="SUPFAM" id="SSF51735">
    <property type="entry name" value="NAD(P)-binding Rossmann-fold domains"/>
    <property type="match status" value="1"/>
</dbReference>
<dbReference type="KEGG" id="drt:Dret_0118"/>
<dbReference type="Gene3D" id="3.40.50.720">
    <property type="entry name" value="NAD(P)-binding Rossmann-like Domain"/>
    <property type="match status" value="1"/>
</dbReference>
<name>C8WZE5_DESRD</name>
<dbReference type="SUPFAM" id="SSF48179">
    <property type="entry name" value="6-phosphogluconate dehydrogenase C-terminal domain-like"/>
    <property type="match status" value="1"/>
</dbReference>
<dbReference type="InterPro" id="IPR036291">
    <property type="entry name" value="NAD(P)-bd_dom_sf"/>
</dbReference>
<dbReference type="InterPro" id="IPR050812">
    <property type="entry name" value="Preph/Arog_dehydrog"/>
</dbReference>
<proteinExistence type="predicted"/>
<dbReference type="GO" id="GO:0004665">
    <property type="term" value="F:prephenate dehydrogenase (NADP+) activity"/>
    <property type="evidence" value="ECO:0007669"/>
    <property type="project" value="InterPro"/>
</dbReference>
<dbReference type="GO" id="GO:0008977">
    <property type="term" value="F:prephenate dehydrogenase (NAD+) activity"/>
    <property type="evidence" value="ECO:0007669"/>
    <property type="project" value="InterPro"/>
</dbReference>
<reference evidence="4" key="1">
    <citation type="submission" date="2009-09" db="EMBL/GenBank/DDBJ databases">
        <title>The complete chromosome of Desulfohalobium retbaense DSM 5692.</title>
        <authorList>
            <consortium name="US DOE Joint Genome Institute (JGI-PGF)"/>
            <person name="Lucas S."/>
            <person name="Copeland A."/>
            <person name="Lapidus A."/>
            <person name="Glavina del Rio T."/>
            <person name="Dalin E."/>
            <person name="Tice H."/>
            <person name="Bruce D."/>
            <person name="Goodwin L."/>
            <person name="Pitluck S."/>
            <person name="Kyrpides N."/>
            <person name="Mavromatis K."/>
            <person name="Ivanova N."/>
            <person name="Mikhailova N."/>
            <person name="Munk A.C."/>
            <person name="Brettin T."/>
            <person name="Detter J.C."/>
            <person name="Han C."/>
            <person name="Tapia R."/>
            <person name="Larimer F."/>
            <person name="Land M."/>
            <person name="Hauser L."/>
            <person name="Markowitz V."/>
            <person name="Cheng J.-F."/>
            <person name="Hugenholtz P."/>
            <person name="Woyke T."/>
            <person name="Wu D."/>
            <person name="Spring S."/>
            <person name="Klenk H.-P."/>
            <person name="Eisen J.A."/>
        </authorList>
    </citation>
    <scope>NUCLEOTIDE SEQUENCE [LARGE SCALE GENOMIC DNA]</scope>
    <source>
        <strain evidence="4">DSM 5692</strain>
    </source>
</reference>
<accession>C8WZE5</accession>